<dbReference type="Proteomes" id="UP001258315">
    <property type="component" value="Unassembled WGS sequence"/>
</dbReference>
<evidence type="ECO:0000313" key="2">
    <source>
        <dbReference type="Proteomes" id="UP001258315"/>
    </source>
</evidence>
<protein>
    <submittedName>
        <fullName evidence="1">Uncharacterized protein</fullName>
    </submittedName>
</protein>
<accession>A0ABU3GR33</accession>
<reference evidence="2" key="1">
    <citation type="submission" date="2023-07" db="EMBL/GenBank/DDBJ databases">
        <title>Functional and genomic diversity of the sorghum phyllosphere microbiome.</title>
        <authorList>
            <person name="Shade A."/>
        </authorList>
    </citation>
    <scope>NUCLEOTIDE SEQUENCE [LARGE SCALE GENOMIC DNA]</scope>
    <source>
        <strain evidence="2">SORGH_AS_0422</strain>
    </source>
</reference>
<proteinExistence type="predicted"/>
<keyword evidence="2" id="KW-1185">Reference proteome</keyword>
<dbReference type="InterPro" id="IPR030890">
    <property type="entry name" value="LP_HExxH_w_TonB"/>
</dbReference>
<sequence length="307" mass="34071">MKNYINILLALVICTGINACSKKEEALTPSNIDVTYHLPQGNNAFDQTIKGYFDNYGTFVLYKFNDRDAYWTPTSFKKPAVGINGFWSTGVDVVPSNTDYVALQLDLLDKSLFSLYPSSFLKQFLPIKLLLCSKVDSVSTTIAASKTVKKIPAYYSYDNITVNYGDASISQMTAAEKLTFLARINQVFFQNINERALIKPIPEFVNSADYTTSNGTAAAAYAKGIVASYTSANVNNDWNAYIMAMVTLSEADLNRLVSNTINSPSGVLNPAKDVNGLIRKRYNIVRNYFINTYQVDLQKIGNKAKGF</sequence>
<organism evidence="1 2">
    <name type="scientific">Mucilaginibacter terrae</name>
    <dbReference type="NCBI Taxonomy" id="1955052"/>
    <lineage>
        <taxon>Bacteria</taxon>
        <taxon>Pseudomonadati</taxon>
        <taxon>Bacteroidota</taxon>
        <taxon>Sphingobacteriia</taxon>
        <taxon>Sphingobacteriales</taxon>
        <taxon>Sphingobacteriaceae</taxon>
        <taxon>Mucilaginibacter</taxon>
    </lineage>
</organism>
<dbReference type="EMBL" id="JAVLVU010000001">
    <property type="protein sequence ID" value="MDT3402242.1"/>
    <property type="molecule type" value="Genomic_DNA"/>
</dbReference>
<name>A0ABU3GR33_9SPHI</name>
<evidence type="ECO:0000313" key="1">
    <source>
        <dbReference type="EMBL" id="MDT3402242.1"/>
    </source>
</evidence>
<dbReference type="RefSeq" id="WP_311948541.1">
    <property type="nucleotide sequence ID" value="NZ_JAVLVU010000001.1"/>
</dbReference>
<dbReference type="Pfam" id="PF15890">
    <property type="entry name" value="Peptidase_Mx1"/>
    <property type="match status" value="1"/>
</dbReference>
<comment type="caution">
    <text evidence="1">The sequence shown here is derived from an EMBL/GenBank/DDBJ whole genome shotgun (WGS) entry which is preliminary data.</text>
</comment>
<gene>
    <name evidence="1" type="ORF">QE417_001314</name>
</gene>
<dbReference type="Gene3D" id="3.40.390.70">
    <property type="match status" value="1"/>
</dbReference>